<evidence type="ECO:0000313" key="6">
    <source>
        <dbReference type="Proteomes" id="UP000826271"/>
    </source>
</evidence>
<dbReference type="EMBL" id="WHWC01000016">
    <property type="protein sequence ID" value="KAG8367217.1"/>
    <property type="molecule type" value="Genomic_DNA"/>
</dbReference>
<dbReference type="InterPro" id="IPR036770">
    <property type="entry name" value="Ankyrin_rpt-contain_sf"/>
</dbReference>
<dbReference type="SUPFAM" id="SSF48403">
    <property type="entry name" value="Ankyrin repeat"/>
    <property type="match status" value="1"/>
</dbReference>
<dbReference type="Pfam" id="PF12796">
    <property type="entry name" value="Ank_2"/>
    <property type="match status" value="1"/>
</dbReference>
<dbReference type="Gene3D" id="1.25.40.20">
    <property type="entry name" value="Ankyrin repeat-containing domain"/>
    <property type="match status" value="1"/>
</dbReference>
<dbReference type="GO" id="GO:0016020">
    <property type="term" value="C:membrane"/>
    <property type="evidence" value="ECO:0007669"/>
    <property type="project" value="TreeGrafter"/>
</dbReference>
<dbReference type="PROSITE" id="PS50088">
    <property type="entry name" value="ANK_REPEAT"/>
    <property type="match status" value="1"/>
</dbReference>
<dbReference type="SMART" id="SM00248">
    <property type="entry name" value="ANK"/>
    <property type="match status" value="4"/>
</dbReference>
<accession>A0AAV6WIF9</accession>
<feature type="domain" description="PGG" evidence="4">
    <location>
        <begin position="602"/>
        <end position="715"/>
    </location>
</feature>
<keyword evidence="3" id="KW-1133">Transmembrane helix</keyword>
<feature type="region of interest" description="Disordered" evidence="2">
    <location>
        <begin position="109"/>
        <end position="148"/>
    </location>
</feature>
<name>A0AAV6WIF9_9LAMI</name>
<protein>
    <recommendedName>
        <fullName evidence="4">PGG domain-containing protein</fullName>
    </recommendedName>
</protein>
<dbReference type="InterPro" id="IPR002110">
    <property type="entry name" value="Ankyrin_rpt"/>
</dbReference>
<reference evidence="5" key="1">
    <citation type="submission" date="2019-10" db="EMBL/GenBank/DDBJ databases">
        <authorList>
            <person name="Zhang R."/>
            <person name="Pan Y."/>
            <person name="Wang J."/>
            <person name="Ma R."/>
            <person name="Yu S."/>
        </authorList>
    </citation>
    <scope>NUCLEOTIDE SEQUENCE</scope>
    <source>
        <strain evidence="5">LA-IB0</strain>
        <tissue evidence="5">Leaf</tissue>
    </source>
</reference>
<evidence type="ECO:0000313" key="5">
    <source>
        <dbReference type="EMBL" id="KAG8367217.1"/>
    </source>
</evidence>
<keyword evidence="6" id="KW-1185">Reference proteome</keyword>
<feature type="transmembrane region" description="Helical" evidence="3">
    <location>
        <begin position="692"/>
        <end position="716"/>
    </location>
</feature>
<comment type="caution">
    <text evidence="5">The sequence shown here is derived from an EMBL/GenBank/DDBJ whole genome shotgun (WGS) entry which is preliminary data.</text>
</comment>
<feature type="repeat" description="ANK" evidence="1">
    <location>
        <begin position="230"/>
        <end position="262"/>
    </location>
</feature>
<feature type="transmembrane region" description="Helical" evidence="3">
    <location>
        <begin position="646"/>
        <end position="672"/>
    </location>
</feature>
<keyword evidence="1" id="KW-0040">ANK repeat</keyword>
<dbReference type="InterPro" id="IPR026961">
    <property type="entry name" value="PGG_dom"/>
</dbReference>
<proteinExistence type="predicted"/>
<dbReference type="PANTHER" id="PTHR24177">
    <property type="entry name" value="CASKIN"/>
    <property type="match status" value="1"/>
</dbReference>
<feature type="transmembrane region" description="Helical" evidence="3">
    <location>
        <begin position="613"/>
        <end position="634"/>
    </location>
</feature>
<dbReference type="Pfam" id="PF13962">
    <property type="entry name" value="PGG"/>
    <property type="match status" value="1"/>
</dbReference>
<evidence type="ECO:0000256" key="3">
    <source>
        <dbReference type="SAM" id="Phobius"/>
    </source>
</evidence>
<evidence type="ECO:0000259" key="4">
    <source>
        <dbReference type="Pfam" id="PF13962"/>
    </source>
</evidence>
<dbReference type="PANTHER" id="PTHR24177:SF435">
    <property type="entry name" value="ANKYRIN REPEAT-CONTAINING PROTEIN NPR4-LIKE"/>
    <property type="match status" value="1"/>
</dbReference>
<organism evidence="5 6">
    <name type="scientific">Buddleja alternifolia</name>
    <dbReference type="NCBI Taxonomy" id="168488"/>
    <lineage>
        <taxon>Eukaryota</taxon>
        <taxon>Viridiplantae</taxon>
        <taxon>Streptophyta</taxon>
        <taxon>Embryophyta</taxon>
        <taxon>Tracheophyta</taxon>
        <taxon>Spermatophyta</taxon>
        <taxon>Magnoliopsida</taxon>
        <taxon>eudicotyledons</taxon>
        <taxon>Gunneridae</taxon>
        <taxon>Pentapetalae</taxon>
        <taxon>asterids</taxon>
        <taxon>lamiids</taxon>
        <taxon>Lamiales</taxon>
        <taxon>Scrophulariaceae</taxon>
        <taxon>Buddlejeae</taxon>
        <taxon>Buddleja</taxon>
    </lineage>
</organism>
<keyword evidence="3" id="KW-0472">Membrane</keyword>
<sequence length="768" mass="85925">MESSNESSLANLYLNDSIWSTNYAAKRPAEERRNYDFRQGGGDAVSSFPVNDLKYDFDNDNVKYSGFGSQAGTGLNGGFNKGVYSSPSLSFNSYSKRVGFGNNVVVNGKVNEGGRNNEEEYGGKFGGEKNNKGNNEESDNKDSNCESKGAENLKRQLFGKNLRLYRAAQRGDWKTAEKFFDKNREETKAIVNANLETVLHVAVGTGKANDFVKKLLELLPNETLAQKNDVGETALHSAAMVGNTEAAVMLVNRNPDLLYITNYGFRLPVQLAAIYGHKDTLVYLISMSKQNLEHSPFEGQLGVRLLTSVIASEMFDVALELVEKYPDLARSRRADGYSALTTIAEMNSVFPSGESFGWWKSFIYSRIPLKLSTLKASHSSSVVDGDIENVTCDDPPYQTSSLFLIICGGNVPEVRIYALERYRTFRDKKLMHGQALQLLKSLCRRLESLPESEASIIYSRAIILAANFGIHEVVEIILDMFPAALNNVDPDNGRNVFLIAARNRFENVFNLIYQMSDRKHQFCDIADYQNNNLMHLCAKLAPPHKLNIVPGAALQMQRELQWFKEMEKFVRPSRRIWTNSDNETPRMLFTKEHQELKAQGERWMKDTSNSCTIAASLIATVMFAAAFTVPGGIITETGIPIFLDQFPFILFAISDAISLFTSITSLLMFLSILTSRYAEEDFLYVLPKRLGIGLFTLFISITFMMAAFSATLYLVFRGKEAWLLTPVAVLACLPVTSFMLLQFPLLVDLIYSTYGPGILGKKSDLLLY</sequence>
<dbReference type="Proteomes" id="UP000826271">
    <property type="component" value="Unassembled WGS sequence"/>
</dbReference>
<gene>
    <name evidence="5" type="ORF">BUALT_Bualt16G0049600</name>
</gene>
<dbReference type="AlphaFoldDB" id="A0AAV6WIF9"/>
<evidence type="ECO:0000256" key="2">
    <source>
        <dbReference type="SAM" id="MobiDB-lite"/>
    </source>
</evidence>
<feature type="transmembrane region" description="Helical" evidence="3">
    <location>
        <begin position="723"/>
        <end position="747"/>
    </location>
</feature>
<evidence type="ECO:0000256" key="1">
    <source>
        <dbReference type="PROSITE-ProRule" id="PRU00023"/>
    </source>
</evidence>
<feature type="compositionally biased region" description="Basic and acidic residues" evidence="2">
    <location>
        <begin position="115"/>
        <end position="148"/>
    </location>
</feature>
<keyword evidence="3" id="KW-0812">Transmembrane</keyword>